<evidence type="ECO:0000256" key="1">
    <source>
        <dbReference type="ARBA" id="ARBA00010337"/>
    </source>
</evidence>
<name>C4JLD1_UNCRE</name>
<evidence type="ECO:0000256" key="2">
    <source>
        <dbReference type="ARBA" id="ARBA00022490"/>
    </source>
</evidence>
<dbReference type="STRING" id="336963.C4JLD1"/>
<evidence type="ECO:0000259" key="7">
    <source>
        <dbReference type="Pfam" id="PF17681"/>
    </source>
</evidence>
<keyword evidence="9" id="KW-1185">Reference proteome</keyword>
<dbReference type="GO" id="GO:0000930">
    <property type="term" value="C:gamma-tubulin complex"/>
    <property type="evidence" value="ECO:0007669"/>
    <property type="project" value="TreeGrafter"/>
</dbReference>
<dbReference type="AlphaFoldDB" id="C4JLD1"/>
<dbReference type="GO" id="GO:0007020">
    <property type="term" value="P:microtubule nucleation"/>
    <property type="evidence" value="ECO:0007669"/>
    <property type="project" value="InterPro"/>
</dbReference>
<evidence type="ECO:0000313" key="9">
    <source>
        <dbReference type="Proteomes" id="UP000002058"/>
    </source>
</evidence>
<dbReference type="GO" id="GO:0051225">
    <property type="term" value="P:spindle assembly"/>
    <property type="evidence" value="ECO:0007669"/>
    <property type="project" value="TreeGrafter"/>
</dbReference>
<evidence type="ECO:0000256" key="4">
    <source>
        <dbReference type="ARBA" id="ARBA00023212"/>
    </source>
</evidence>
<dbReference type="InterPro" id="IPR041470">
    <property type="entry name" value="GCP_N"/>
</dbReference>
<evidence type="ECO:0000256" key="5">
    <source>
        <dbReference type="RuleBase" id="RU363050"/>
    </source>
</evidence>
<dbReference type="GO" id="GO:0051011">
    <property type="term" value="F:microtubule minus-end binding"/>
    <property type="evidence" value="ECO:0007669"/>
    <property type="project" value="TreeGrafter"/>
</dbReference>
<dbReference type="Gene3D" id="1.20.120.1900">
    <property type="entry name" value="Gamma-tubulin complex, C-terminal domain"/>
    <property type="match status" value="1"/>
</dbReference>
<dbReference type="GO" id="GO:0051321">
    <property type="term" value="P:meiotic cell cycle"/>
    <property type="evidence" value="ECO:0007669"/>
    <property type="project" value="TreeGrafter"/>
</dbReference>
<evidence type="ECO:0000313" key="8">
    <source>
        <dbReference type="EMBL" id="EEP78793.1"/>
    </source>
</evidence>
<dbReference type="Pfam" id="PF17681">
    <property type="entry name" value="GCP_N_terminal"/>
    <property type="match status" value="1"/>
</dbReference>
<feature type="domain" description="Gamma tubulin complex component protein N-terminal" evidence="7">
    <location>
        <begin position="181"/>
        <end position="344"/>
    </location>
</feature>
<dbReference type="InterPro" id="IPR007259">
    <property type="entry name" value="GCP"/>
</dbReference>
<comment type="similarity">
    <text evidence="1 5">Belongs to the TUBGCP family.</text>
</comment>
<keyword evidence="4 5" id="KW-0206">Cytoskeleton</keyword>
<sequence length="956" mass="108139">MDFRPIDNPFAIETLGEPSFFKLQSLEPLERFPWDDSLPDLAHGNFENQSHVFLKDESNIYALNVFGNDFSDSVDSLPDSSLSSCSDEKQSFDSDRWSEIEDIWELKSISEPFRDEALLKSWDTFPNHRRSHQISGPAYLSEAGSAGFDAALAFQSSQSGLEDSGRVVRTDIFMLALFKLSIGWNSIFFRFNEQTRKFEKSMKDVRISGISLPSLDTFINEVLESGSQTRQIRRFLSSMPTRAEAPAALANLSRAVYVSLYSLESQLFERFKSKPSLLESQTLLRRSHCMVKCLADIIETVGVATTEAEVISSIFAKCDHLSQEFLWLTDILHEILSATAGSWLLRIATSIGLHNNNIEPVKPSGSHQLHGIKGGTELLQGFETELGIICPTMPSIVSSEHSDAILESTKSLHFLRRFHPDHPLAQPLRPEKPPRPPLECGFTWNDMDRIQKKAKDYEEGMRLEILKYSRKIQGVADLGQVGTSLTTEGEKETEQRDSDEPIRNVFELSDLDPDANRTPVLEHRDSLFSHKLHQLISKSPCVNIEESLGVDLPFGPPLMSTLYISFASPISSQARLINFSCLHLLFKKHKLKEHLHLQWRFQLLGDGAFLSKLSTTLFDSNVQSSERKAGVARGGTSTGLRLDSRDTWPPASSELRLVLMGLLAECHAEYAKPGCSTQLGTQSPAKELPGKLSFSIRELSDEELIKCKNPNSVQALDFLRLQYTPPPMLESVITSRSLSKYDRIFKHLLRLLRLLSATRGLVRKLCSLPCEQKFAFEALHFVEAIGEYCFHVCVGGLWHKFERTLSRIEKCIDEGDIDGTIEHAKSLSRLREHHEDVLDQMLFAMLLSKKHANANALLEEIFGTVLTLFLQSKSRHRERSPIFYERSIRELHLVFRKQVRGFISFLSSLGNVKSTFKKARHHDLAEWGTGQEAKVDIDSVFDKLLLKLDMTGFYRT</sequence>
<dbReference type="OrthoDB" id="775571at2759"/>
<keyword evidence="3 5" id="KW-0493">Microtubule</keyword>
<keyword evidence="2 5" id="KW-0963">Cytoplasm</keyword>
<dbReference type="RefSeq" id="XP_002544122.1">
    <property type="nucleotide sequence ID" value="XM_002544076.1"/>
</dbReference>
<comment type="subcellular location">
    <subcellularLocation>
        <location evidence="5">Cytoplasm</location>
        <location evidence="5">Cytoskeleton</location>
        <location evidence="5">Microtubule organizing center</location>
    </subcellularLocation>
</comment>
<evidence type="ECO:0000256" key="3">
    <source>
        <dbReference type="ARBA" id="ARBA00022701"/>
    </source>
</evidence>
<protein>
    <recommendedName>
        <fullName evidence="5">Spindle pole body component</fullName>
    </recommendedName>
</protein>
<dbReference type="GO" id="GO:0031122">
    <property type="term" value="P:cytoplasmic microtubule organization"/>
    <property type="evidence" value="ECO:0007669"/>
    <property type="project" value="TreeGrafter"/>
</dbReference>
<dbReference type="InterPro" id="IPR042241">
    <property type="entry name" value="GCP_C_sf"/>
</dbReference>
<dbReference type="VEuPathDB" id="FungiDB:UREG_03639"/>
<gene>
    <name evidence="8" type="ORF">UREG_03639</name>
</gene>
<dbReference type="Pfam" id="PF04130">
    <property type="entry name" value="GCP_C_terminal"/>
    <property type="match status" value="1"/>
</dbReference>
<organism evidence="8 9">
    <name type="scientific">Uncinocarpus reesii (strain UAMH 1704)</name>
    <dbReference type="NCBI Taxonomy" id="336963"/>
    <lineage>
        <taxon>Eukaryota</taxon>
        <taxon>Fungi</taxon>
        <taxon>Dikarya</taxon>
        <taxon>Ascomycota</taxon>
        <taxon>Pezizomycotina</taxon>
        <taxon>Eurotiomycetes</taxon>
        <taxon>Eurotiomycetidae</taxon>
        <taxon>Onygenales</taxon>
        <taxon>Onygenaceae</taxon>
        <taxon>Uncinocarpus</taxon>
    </lineage>
</organism>
<dbReference type="EMBL" id="CH476616">
    <property type="protein sequence ID" value="EEP78793.1"/>
    <property type="molecule type" value="Genomic_DNA"/>
</dbReference>
<dbReference type="GO" id="GO:0000278">
    <property type="term" value="P:mitotic cell cycle"/>
    <property type="evidence" value="ECO:0007669"/>
    <property type="project" value="TreeGrafter"/>
</dbReference>
<dbReference type="KEGG" id="ure:UREG_03639"/>
<reference evidence="9" key="1">
    <citation type="journal article" date="2009" name="Genome Res.">
        <title>Comparative genomic analyses of the human fungal pathogens Coccidioides and their relatives.</title>
        <authorList>
            <person name="Sharpton T.J."/>
            <person name="Stajich J.E."/>
            <person name="Rounsley S.D."/>
            <person name="Gardner M.J."/>
            <person name="Wortman J.R."/>
            <person name="Jordar V.S."/>
            <person name="Maiti R."/>
            <person name="Kodira C.D."/>
            <person name="Neafsey D.E."/>
            <person name="Zeng Q."/>
            <person name="Hung C.-Y."/>
            <person name="McMahan C."/>
            <person name="Muszewska A."/>
            <person name="Grynberg M."/>
            <person name="Mandel M.A."/>
            <person name="Kellner E.M."/>
            <person name="Barker B.M."/>
            <person name="Galgiani J.N."/>
            <person name="Orbach M.J."/>
            <person name="Kirkland T.N."/>
            <person name="Cole G.T."/>
            <person name="Henn M.R."/>
            <person name="Birren B.W."/>
            <person name="Taylor J.W."/>
        </authorList>
    </citation>
    <scope>NUCLEOTIDE SEQUENCE [LARGE SCALE GENOMIC DNA]</scope>
    <source>
        <strain evidence="9">UAMH 1704</strain>
    </source>
</reference>
<proteinExistence type="inferred from homology"/>
<dbReference type="PANTHER" id="PTHR19302">
    <property type="entry name" value="GAMMA TUBULIN COMPLEX PROTEIN"/>
    <property type="match status" value="1"/>
</dbReference>
<dbReference type="HOGENOM" id="CLU_006331_0_0_1"/>
<dbReference type="PANTHER" id="PTHR19302:SF70">
    <property type="entry name" value="GAMMA-TUBULIN COMPLEX COMPONENT 6"/>
    <property type="match status" value="1"/>
</dbReference>
<dbReference type="InParanoid" id="C4JLD1"/>
<dbReference type="FunFam" id="1.20.120.1900:FF:000013">
    <property type="entry name" value="Spindle pole body component"/>
    <property type="match status" value="1"/>
</dbReference>
<dbReference type="GO" id="GO:0005816">
    <property type="term" value="C:spindle pole body"/>
    <property type="evidence" value="ECO:0007669"/>
    <property type="project" value="UniProtKB-ARBA"/>
</dbReference>
<accession>C4JLD1</accession>
<dbReference type="OMA" id="DYCFHVG"/>
<dbReference type="InterPro" id="IPR040457">
    <property type="entry name" value="GCP_C"/>
</dbReference>
<dbReference type="GeneID" id="8443772"/>
<dbReference type="GO" id="GO:0000922">
    <property type="term" value="C:spindle pole"/>
    <property type="evidence" value="ECO:0007669"/>
    <property type="project" value="InterPro"/>
</dbReference>
<dbReference type="GO" id="GO:0005874">
    <property type="term" value="C:microtubule"/>
    <property type="evidence" value="ECO:0007669"/>
    <property type="project" value="UniProtKB-KW"/>
</dbReference>
<evidence type="ECO:0000259" key="6">
    <source>
        <dbReference type="Pfam" id="PF04130"/>
    </source>
</evidence>
<feature type="domain" description="Gamma tubulin complex component C-terminal" evidence="6">
    <location>
        <begin position="591"/>
        <end position="954"/>
    </location>
</feature>
<dbReference type="GO" id="GO:0043015">
    <property type="term" value="F:gamma-tubulin binding"/>
    <property type="evidence" value="ECO:0007669"/>
    <property type="project" value="InterPro"/>
</dbReference>
<dbReference type="Proteomes" id="UP000002058">
    <property type="component" value="Unassembled WGS sequence"/>
</dbReference>
<dbReference type="eggNOG" id="ENOG502S0VZ">
    <property type="taxonomic scope" value="Eukaryota"/>
</dbReference>